<reference evidence="2 3" key="1">
    <citation type="submission" date="2014-06" db="EMBL/GenBank/DDBJ databases">
        <title>Whole Genome Sequences of Three Symbiotic Endozoicomonas Bacteria.</title>
        <authorList>
            <person name="Neave M.J."/>
            <person name="Apprill A."/>
            <person name="Voolstra C.R."/>
        </authorList>
    </citation>
    <scope>NUCLEOTIDE SEQUENCE [LARGE SCALE GENOMIC DNA]</scope>
    <source>
        <strain evidence="2 3">DSM 25634</strain>
    </source>
</reference>
<dbReference type="Proteomes" id="UP000028073">
    <property type="component" value="Unassembled WGS sequence"/>
</dbReference>
<proteinExistence type="predicted"/>
<dbReference type="PANTHER" id="PTHR41786">
    <property type="entry name" value="MOTILITY ACCESSORY FACTOR MAF"/>
    <property type="match status" value="1"/>
</dbReference>
<evidence type="ECO:0000313" key="2">
    <source>
        <dbReference type="EMBL" id="KEQ16333.1"/>
    </source>
</evidence>
<keyword evidence="3" id="KW-1185">Reference proteome</keyword>
<name>A0A081ND10_9GAMM</name>
<dbReference type="STRING" id="1137799.GZ78_20845"/>
<dbReference type="InterPro" id="IPR002826">
    <property type="entry name" value="MptE-like"/>
</dbReference>
<comment type="caution">
    <text evidence="2">The sequence shown here is derived from an EMBL/GenBank/DDBJ whole genome shotgun (WGS) entry which is preliminary data.</text>
</comment>
<dbReference type="PANTHER" id="PTHR41786:SF1">
    <property type="entry name" value="6-HYDROXYMETHYLPTERIN DIPHOSPHOKINASE MPTE-LIKE DOMAIN-CONTAINING PROTEIN"/>
    <property type="match status" value="1"/>
</dbReference>
<dbReference type="AlphaFoldDB" id="A0A081ND10"/>
<dbReference type="eggNOG" id="COG2604">
    <property type="taxonomic scope" value="Bacteria"/>
</dbReference>
<accession>A0A081ND10</accession>
<evidence type="ECO:0000259" key="1">
    <source>
        <dbReference type="Pfam" id="PF01973"/>
    </source>
</evidence>
<gene>
    <name evidence="2" type="ORF">GZ78_20845</name>
</gene>
<sequence length="431" mass="48407">MSELFEKNIQIIEERWPELAEVIRLQDIGQLDAHLVTGANQTISVNGIQLSSRHNRLQEAMLQAAMIPDESPVAFLYGTGLGDVQDELLKRSQLDELHVRIMNEAVFSLVLHFSDQAHWLEDPRVDLASAAVFRDIEKPYFSMPADLVLASEVNITSRNQLWNDSTEEFMNRPFDKENAEFIQRFSENTPLIEQDQDVSEWFDTAKGRNACVIASGPSLEANYEYLLRMQESTNPPLMIAVDTAFIPLVEHGVRPDIVISIDYHMTAERLGSDRSGSIPLVYFPLITHEALEQWQGPRFCAYSLSEIFDTVRHEHPKGNLFTHGSVIHPAIDLAVKMGVKSVSLFGADFSYPGGQSHAYWENGLLTAHSNQAQHWVLNGKGEKVPSQPNLISYLVGVERYIRSQPSVSFFNSSLEGANIEGANYYKAGTLS</sequence>
<dbReference type="OrthoDB" id="7254531at2"/>
<protein>
    <recommendedName>
        <fullName evidence="1">6-hydroxymethylpterin diphosphokinase MptE-like domain-containing protein</fullName>
    </recommendedName>
</protein>
<evidence type="ECO:0000313" key="3">
    <source>
        <dbReference type="Proteomes" id="UP000028073"/>
    </source>
</evidence>
<feature type="domain" description="6-hydroxymethylpterin diphosphokinase MptE-like" evidence="1">
    <location>
        <begin position="184"/>
        <end position="352"/>
    </location>
</feature>
<dbReference type="RefSeq" id="WP_034839759.1">
    <property type="nucleotide sequence ID" value="NZ_JOKH01000005.1"/>
</dbReference>
<dbReference type="EMBL" id="JOKH01000005">
    <property type="protein sequence ID" value="KEQ16333.1"/>
    <property type="molecule type" value="Genomic_DNA"/>
</dbReference>
<organism evidence="2 3">
    <name type="scientific">Endozoicomonas numazuensis</name>
    <dbReference type="NCBI Taxonomy" id="1137799"/>
    <lineage>
        <taxon>Bacteria</taxon>
        <taxon>Pseudomonadati</taxon>
        <taxon>Pseudomonadota</taxon>
        <taxon>Gammaproteobacteria</taxon>
        <taxon>Oceanospirillales</taxon>
        <taxon>Endozoicomonadaceae</taxon>
        <taxon>Endozoicomonas</taxon>
    </lineage>
</organism>
<dbReference type="Pfam" id="PF01973">
    <property type="entry name" value="MptE-like"/>
    <property type="match status" value="1"/>
</dbReference>